<comment type="caution">
    <text evidence="2">The sequence shown here is derived from an EMBL/GenBank/DDBJ whole genome shotgun (WGS) entry which is preliminary data.</text>
</comment>
<feature type="compositionally biased region" description="Basic and acidic residues" evidence="1">
    <location>
        <begin position="81"/>
        <end position="110"/>
    </location>
</feature>
<sequence length="125" mass="14109">MRALLLLFLSAGLAVGCTSSRYDRYGRSYPASARAGSQGGQERYVVCHKNRNTLTLPAPAVRAHLNHGDDFGSCNRRGRNDRRVDRRGNRRDDRRDDRAERRDHDDDRGRGRGRGNGRGRGHGNH</sequence>
<evidence type="ECO:0000313" key="2">
    <source>
        <dbReference type="EMBL" id="PAP78490.1"/>
    </source>
</evidence>
<accession>A0A271J562</accession>
<gene>
    <name evidence="2" type="ORF">BSZ37_19700</name>
</gene>
<dbReference type="EMBL" id="MQWD01000001">
    <property type="protein sequence ID" value="PAP78490.1"/>
    <property type="molecule type" value="Genomic_DNA"/>
</dbReference>
<reference evidence="2 3" key="1">
    <citation type="submission" date="2016-11" db="EMBL/GenBank/DDBJ databases">
        <title>Study of marine rhodopsin-containing bacteria.</title>
        <authorList>
            <person name="Yoshizawa S."/>
            <person name="Kumagai Y."/>
            <person name="Kogure K."/>
        </authorList>
    </citation>
    <scope>NUCLEOTIDE SEQUENCE [LARGE SCALE GENOMIC DNA]</scope>
    <source>
        <strain evidence="2 3">SAORIC-28</strain>
    </source>
</reference>
<evidence type="ECO:0000313" key="3">
    <source>
        <dbReference type="Proteomes" id="UP000216339"/>
    </source>
</evidence>
<feature type="compositionally biased region" description="Basic residues" evidence="1">
    <location>
        <begin position="111"/>
        <end position="125"/>
    </location>
</feature>
<keyword evidence="3" id="KW-1185">Reference proteome</keyword>
<organism evidence="2 3">
    <name type="scientific">Rubrivirga marina</name>
    <dbReference type="NCBI Taxonomy" id="1196024"/>
    <lineage>
        <taxon>Bacteria</taxon>
        <taxon>Pseudomonadati</taxon>
        <taxon>Rhodothermota</taxon>
        <taxon>Rhodothermia</taxon>
        <taxon>Rhodothermales</taxon>
        <taxon>Rubricoccaceae</taxon>
        <taxon>Rubrivirga</taxon>
    </lineage>
</organism>
<dbReference type="AlphaFoldDB" id="A0A271J562"/>
<protein>
    <recommendedName>
        <fullName evidence="4">Lipoprotein</fullName>
    </recommendedName>
</protein>
<evidence type="ECO:0000256" key="1">
    <source>
        <dbReference type="SAM" id="MobiDB-lite"/>
    </source>
</evidence>
<name>A0A271J562_9BACT</name>
<dbReference type="Proteomes" id="UP000216339">
    <property type="component" value="Unassembled WGS sequence"/>
</dbReference>
<dbReference type="OrthoDB" id="1269406at2"/>
<dbReference type="PROSITE" id="PS51257">
    <property type="entry name" value="PROKAR_LIPOPROTEIN"/>
    <property type="match status" value="1"/>
</dbReference>
<evidence type="ECO:0008006" key="4">
    <source>
        <dbReference type="Google" id="ProtNLM"/>
    </source>
</evidence>
<feature type="region of interest" description="Disordered" evidence="1">
    <location>
        <begin position="64"/>
        <end position="125"/>
    </location>
</feature>
<proteinExistence type="predicted"/>
<dbReference type="RefSeq" id="WP_095512167.1">
    <property type="nucleotide sequence ID" value="NZ_MQWD01000001.1"/>
</dbReference>